<evidence type="ECO:0000256" key="3">
    <source>
        <dbReference type="ARBA" id="ARBA00022821"/>
    </source>
</evidence>
<dbReference type="AlphaFoldDB" id="A0A9R0KDI3"/>
<keyword evidence="3" id="KW-0611">Plant defense</keyword>
<dbReference type="GeneID" id="110805704"/>
<organism evidence="5 6">
    <name type="scientific">Spinacia oleracea</name>
    <name type="common">Spinach</name>
    <dbReference type="NCBI Taxonomy" id="3562"/>
    <lineage>
        <taxon>Eukaryota</taxon>
        <taxon>Viridiplantae</taxon>
        <taxon>Streptophyta</taxon>
        <taxon>Embryophyta</taxon>
        <taxon>Tracheophyta</taxon>
        <taxon>Spermatophyta</taxon>
        <taxon>Magnoliopsida</taxon>
        <taxon>eudicotyledons</taxon>
        <taxon>Gunneridae</taxon>
        <taxon>Pentapetalae</taxon>
        <taxon>Caryophyllales</taxon>
        <taxon>Chenopodiaceae</taxon>
        <taxon>Chenopodioideae</taxon>
        <taxon>Anserineae</taxon>
        <taxon>Spinacia</taxon>
    </lineage>
</organism>
<proteinExistence type="predicted"/>
<dbReference type="Gene3D" id="1.20.5.4130">
    <property type="match status" value="1"/>
</dbReference>
<evidence type="ECO:0000313" key="5">
    <source>
        <dbReference type="Proteomes" id="UP000813463"/>
    </source>
</evidence>
<reference evidence="6" key="2">
    <citation type="submission" date="2025-08" db="UniProtKB">
        <authorList>
            <consortium name="RefSeq"/>
        </authorList>
    </citation>
    <scope>IDENTIFICATION</scope>
    <source>
        <tissue evidence="6">Leaf</tissue>
    </source>
</reference>
<dbReference type="RefSeq" id="XP_021867023.1">
    <property type="nucleotide sequence ID" value="XM_022011331.2"/>
</dbReference>
<dbReference type="OrthoDB" id="1686037at2759"/>
<dbReference type="InterPro" id="IPR041118">
    <property type="entry name" value="Rx_N"/>
</dbReference>
<dbReference type="Proteomes" id="UP000813463">
    <property type="component" value="Chromosome 2"/>
</dbReference>
<dbReference type="GO" id="GO:0000166">
    <property type="term" value="F:nucleotide binding"/>
    <property type="evidence" value="ECO:0007669"/>
    <property type="project" value="UniProtKB-KW"/>
</dbReference>
<gene>
    <name evidence="6" type="primary">LOC110805704</name>
</gene>
<feature type="domain" description="Disease resistance N-terminal" evidence="4">
    <location>
        <begin position="10"/>
        <end position="94"/>
    </location>
</feature>
<keyword evidence="2" id="KW-0547">Nucleotide-binding</keyword>
<keyword evidence="1" id="KW-0677">Repeat</keyword>
<sequence>MATFNTLFAALQNKELRELCSIFGYVSRLEELWHSVTSIKAILLDAEFKHQELSQLTNQEGIVDDWVDKLKDAVYDADDLFDEFTTIAQQLKGMPGGKISKKIENG</sequence>
<evidence type="ECO:0000313" key="6">
    <source>
        <dbReference type="RefSeq" id="XP_021867023.1"/>
    </source>
</evidence>
<protein>
    <submittedName>
        <fullName evidence="6">Disease resistance protein RGA2</fullName>
    </submittedName>
</protein>
<reference evidence="5" key="1">
    <citation type="journal article" date="2021" name="Nat. Commun.">
        <title>Genomic analyses provide insights into spinach domestication and the genetic basis of agronomic traits.</title>
        <authorList>
            <person name="Cai X."/>
            <person name="Sun X."/>
            <person name="Xu C."/>
            <person name="Sun H."/>
            <person name="Wang X."/>
            <person name="Ge C."/>
            <person name="Zhang Z."/>
            <person name="Wang Q."/>
            <person name="Fei Z."/>
            <person name="Jiao C."/>
            <person name="Wang Q."/>
        </authorList>
    </citation>
    <scope>NUCLEOTIDE SEQUENCE [LARGE SCALE GENOMIC DNA]</scope>
    <source>
        <strain evidence="5">cv. Varoflay</strain>
    </source>
</reference>
<dbReference type="Pfam" id="PF18052">
    <property type="entry name" value="Rx_N"/>
    <property type="match status" value="1"/>
</dbReference>
<evidence type="ECO:0000259" key="4">
    <source>
        <dbReference type="Pfam" id="PF18052"/>
    </source>
</evidence>
<evidence type="ECO:0000256" key="2">
    <source>
        <dbReference type="ARBA" id="ARBA00022741"/>
    </source>
</evidence>
<evidence type="ECO:0000256" key="1">
    <source>
        <dbReference type="ARBA" id="ARBA00022737"/>
    </source>
</evidence>
<dbReference type="GO" id="GO:0006952">
    <property type="term" value="P:defense response"/>
    <property type="evidence" value="ECO:0007669"/>
    <property type="project" value="UniProtKB-KW"/>
</dbReference>
<dbReference type="KEGG" id="soe:110805704"/>
<accession>A0A9R0KDI3</accession>
<keyword evidence="5" id="KW-1185">Reference proteome</keyword>
<name>A0A9R0KDI3_SPIOL</name>